<dbReference type="InParanoid" id="Q227H2"/>
<dbReference type="SUPFAM" id="SSF51445">
    <property type="entry name" value="(Trans)glycosidases"/>
    <property type="match status" value="1"/>
</dbReference>
<reference evidence="2" key="1">
    <citation type="journal article" date="2006" name="PLoS Biol.">
        <title>Macronuclear genome sequence of the ciliate Tetrahymena thermophila, a model eukaryote.</title>
        <authorList>
            <person name="Eisen J.A."/>
            <person name="Coyne R.S."/>
            <person name="Wu M."/>
            <person name="Wu D."/>
            <person name="Thiagarajan M."/>
            <person name="Wortman J.R."/>
            <person name="Badger J.H."/>
            <person name="Ren Q."/>
            <person name="Amedeo P."/>
            <person name="Jones K.M."/>
            <person name="Tallon L.J."/>
            <person name="Delcher A.L."/>
            <person name="Salzberg S.L."/>
            <person name="Silva J.C."/>
            <person name="Haas B.J."/>
            <person name="Majoros W.H."/>
            <person name="Farzad M."/>
            <person name="Carlton J.M."/>
            <person name="Smith R.K. Jr."/>
            <person name="Garg J."/>
            <person name="Pearlman R.E."/>
            <person name="Karrer K.M."/>
            <person name="Sun L."/>
            <person name="Manning G."/>
            <person name="Elde N.C."/>
            <person name="Turkewitz A.P."/>
            <person name="Asai D.J."/>
            <person name="Wilkes D.E."/>
            <person name="Wang Y."/>
            <person name="Cai H."/>
            <person name="Collins K."/>
            <person name="Stewart B.A."/>
            <person name="Lee S.R."/>
            <person name="Wilamowska K."/>
            <person name="Weinberg Z."/>
            <person name="Ruzzo W.L."/>
            <person name="Wloga D."/>
            <person name="Gaertig J."/>
            <person name="Frankel J."/>
            <person name="Tsao C.-C."/>
            <person name="Gorovsky M.A."/>
            <person name="Keeling P.J."/>
            <person name="Waller R.F."/>
            <person name="Patron N.J."/>
            <person name="Cherry J.M."/>
            <person name="Stover N.A."/>
            <person name="Krieger C.J."/>
            <person name="del Toro C."/>
            <person name="Ryder H.F."/>
            <person name="Williamson S.C."/>
            <person name="Barbeau R.A."/>
            <person name="Hamilton E.P."/>
            <person name="Orias E."/>
        </authorList>
    </citation>
    <scope>NUCLEOTIDE SEQUENCE [LARGE SCALE GENOMIC DNA]</scope>
    <source>
        <strain evidence="2">SB210</strain>
    </source>
</reference>
<dbReference type="InterPro" id="IPR017853">
    <property type="entry name" value="GH"/>
</dbReference>
<evidence type="ECO:0000313" key="1">
    <source>
        <dbReference type="EMBL" id="EAR81438.4"/>
    </source>
</evidence>
<dbReference type="RefSeq" id="XP_001029101.4">
    <property type="nucleotide sequence ID" value="XM_001029101.4"/>
</dbReference>
<dbReference type="GeneID" id="7836367"/>
<dbReference type="HOGENOM" id="CLU_1664252_0_0_1"/>
<gene>
    <name evidence="1" type="ORF">TTHERM_01840000</name>
</gene>
<keyword evidence="2" id="KW-1185">Reference proteome</keyword>
<dbReference type="EMBL" id="GG662597">
    <property type="protein sequence ID" value="EAR81438.4"/>
    <property type="molecule type" value="Genomic_DNA"/>
</dbReference>
<dbReference type="AlphaFoldDB" id="Q227H2"/>
<dbReference type="KEGG" id="tet:TTHERM_01840000"/>
<evidence type="ECO:0000313" key="2">
    <source>
        <dbReference type="Proteomes" id="UP000009168"/>
    </source>
</evidence>
<name>Q227H2_TETTS</name>
<accession>Q227H2</accession>
<organism evidence="1 2">
    <name type="scientific">Tetrahymena thermophila (strain SB210)</name>
    <dbReference type="NCBI Taxonomy" id="312017"/>
    <lineage>
        <taxon>Eukaryota</taxon>
        <taxon>Sar</taxon>
        <taxon>Alveolata</taxon>
        <taxon>Ciliophora</taxon>
        <taxon>Intramacronucleata</taxon>
        <taxon>Oligohymenophorea</taxon>
        <taxon>Hymenostomatida</taxon>
        <taxon>Tetrahymenina</taxon>
        <taxon>Tetrahymenidae</taxon>
        <taxon>Tetrahymena</taxon>
    </lineage>
</organism>
<sequence>MYIPCINKDTDAHPECRVSDQVNKFLAATSDINHQIIWIKISANDDEKCKWTNDINFNCQRTQDIANYLKVASNKKIGYFSTQEDWIKIYGDKYGCSEASDLYNFYPLYYKYLDDQPNTKEFLDHKFGTFGPQAMKMYKTTDQCNAQLNINILYPENLSINL</sequence>
<proteinExistence type="predicted"/>
<protein>
    <submittedName>
        <fullName evidence="1">Lysozyme protein</fullName>
    </submittedName>
</protein>
<dbReference type="Proteomes" id="UP000009168">
    <property type="component" value="Unassembled WGS sequence"/>
</dbReference>